<keyword evidence="5 7" id="KW-1133">Transmembrane helix</keyword>
<keyword evidence="2 7" id="KW-0813">Transport</keyword>
<dbReference type="SUPFAM" id="SSF161098">
    <property type="entry name" value="MetI-like"/>
    <property type="match status" value="1"/>
</dbReference>
<comment type="similarity">
    <text evidence="7">Belongs to the binding-protein-dependent transport system permease family.</text>
</comment>
<reference evidence="9 10" key="1">
    <citation type="journal article" date="2004" name="Science">
        <title>The complete genome sequence of Propionibacterium acnes, a commensal of human skin.</title>
        <authorList>
            <person name="Bruggemann H."/>
            <person name="Henne A."/>
            <person name="Hoster F."/>
            <person name="Liesegang H."/>
            <person name="Wiezer A."/>
            <person name="Strittmatter A."/>
            <person name="Hujer S."/>
            <person name="Durre P."/>
            <person name="Gottschalk G."/>
        </authorList>
    </citation>
    <scope>NUCLEOTIDE SEQUENCE [LARGE SCALE GENOMIC DNA]</scope>
    <source>
        <strain evidence="10">DSM 16379 / KPA171202</strain>
    </source>
</reference>
<dbReference type="Pfam" id="PF00528">
    <property type="entry name" value="BPD_transp_1"/>
    <property type="match status" value="1"/>
</dbReference>
<name>Q6ABK9_CUTAK</name>
<dbReference type="PANTHER" id="PTHR30193">
    <property type="entry name" value="ABC TRANSPORTER PERMEASE PROTEIN"/>
    <property type="match status" value="1"/>
</dbReference>
<evidence type="ECO:0000259" key="8">
    <source>
        <dbReference type="PROSITE" id="PS50928"/>
    </source>
</evidence>
<dbReference type="Proteomes" id="UP000000603">
    <property type="component" value="Chromosome"/>
</dbReference>
<feature type="transmembrane region" description="Helical" evidence="7">
    <location>
        <begin position="123"/>
        <end position="144"/>
    </location>
</feature>
<dbReference type="InterPro" id="IPR051393">
    <property type="entry name" value="ABC_transporter_permease"/>
</dbReference>
<proteinExistence type="inferred from homology"/>
<dbReference type="InterPro" id="IPR035906">
    <property type="entry name" value="MetI-like_sf"/>
</dbReference>
<evidence type="ECO:0000256" key="4">
    <source>
        <dbReference type="ARBA" id="ARBA00022692"/>
    </source>
</evidence>
<evidence type="ECO:0000256" key="6">
    <source>
        <dbReference type="ARBA" id="ARBA00023136"/>
    </source>
</evidence>
<dbReference type="AlphaFoldDB" id="Q6ABK9"/>
<dbReference type="Gene3D" id="1.10.3720.10">
    <property type="entry name" value="MetI-like"/>
    <property type="match status" value="1"/>
</dbReference>
<feature type="transmembrane region" description="Helical" evidence="7">
    <location>
        <begin position="235"/>
        <end position="254"/>
    </location>
</feature>
<feature type="transmembrane region" description="Helical" evidence="7">
    <location>
        <begin position="89"/>
        <end position="111"/>
    </location>
</feature>
<feature type="domain" description="ABC transmembrane type-1" evidence="8">
    <location>
        <begin position="85"/>
        <end position="300"/>
    </location>
</feature>
<evidence type="ECO:0000256" key="2">
    <source>
        <dbReference type="ARBA" id="ARBA00022448"/>
    </source>
</evidence>
<dbReference type="EnsemblBacteria" id="AAT81846">
    <property type="protein sequence ID" value="AAT81846"/>
    <property type="gene ID" value="PPA0086"/>
</dbReference>
<dbReference type="PROSITE" id="PS50928">
    <property type="entry name" value="ABC_TM1"/>
    <property type="match status" value="1"/>
</dbReference>
<dbReference type="PANTHER" id="PTHR30193:SF37">
    <property type="entry name" value="INNER MEMBRANE ABC TRANSPORTER PERMEASE PROTEIN YCJO"/>
    <property type="match status" value="1"/>
</dbReference>
<dbReference type="GO" id="GO:0055085">
    <property type="term" value="P:transmembrane transport"/>
    <property type="evidence" value="ECO:0007669"/>
    <property type="project" value="InterPro"/>
</dbReference>
<evidence type="ECO:0000256" key="3">
    <source>
        <dbReference type="ARBA" id="ARBA00022475"/>
    </source>
</evidence>
<evidence type="ECO:0000313" key="9">
    <source>
        <dbReference type="EMBL" id="AAT81846.1"/>
    </source>
</evidence>
<keyword evidence="3" id="KW-1003">Cell membrane</keyword>
<protein>
    <submittedName>
        <fullName evidence="9">Permease protein</fullName>
    </submittedName>
</protein>
<dbReference type="EMBL" id="AE017283">
    <property type="protein sequence ID" value="AAT81846.1"/>
    <property type="molecule type" value="Genomic_DNA"/>
</dbReference>
<feature type="transmembrane region" description="Helical" evidence="7">
    <location>
        <begin position="172"/>
        <end position="191"/>
    </location>
</feature>
<dbReference type="GO" id="GO:0005886">
    <property type="term" value="C:plasma membrane"/>
    <property type="evidence" value="ECO:0007669"/>
    <property type="project" value="UniProtKB-SubCell"/>
</dbReference>
<dbReference type="CDD" id="cd06261">
    <property type="entry name" value="TM_PBP2"/>
    <property type="match status" value="1"/>
</dbReference>
<evidence type="ECO:0000256" key="7">
    <source>
        <dbReference type="RuleBase" id="RU363032"/>
    </source>
</evidence>
<dbReference type="InterPro" id="IPR000515">
    <property type="entry name" value="MetI-like"/>
</dbReference>
<feature type="transmembrane region" description="Helical" evidence="7">
    <location>
        <begin position="278"/>
        <end position="300"/>
    </location>
</feature>
<keyword evidence="6 7" id="KW-0472">Membrane</keyword>
<feature type="transmembrane region" description="Helical" evidence="7">
    <location>
        <begin position="22"/>
        <end position="44"/>
    </location>
</feature>
<dbReference type="KEGG" id="pac:PPA0086"/>
<accession>Q6ABK9</accession>
<sequence>MTLPIATVPAGRRARRRTPMGGGGPFAALCILPALVLYVLFLVYPTLNVFHMSLFDWNGLGNAPSFIGLDNFAALIHDPAFVRAFENTLFILVVVTIVTICSSIFIAAVLTRETLVGAGWYRFVLYLPSVLSIVVVAAIFSAVFDQNNGLVNGLLQALGLGHGPVWLGDQNVVMYSVAIAMVWQSLGYYVVLYMAGMSSVPVEIYESASLDGAGRMTQLGSITIPLIWSNIRTTLTFFVLSSVNLAFVLVKALTDGGPNGSLEVLLNYMYKQAFTNSAYGYGMAIGVVTFLFSFLVAMLISHVTRREVLQY</sequence>
<dbReference type="HOGENOM" id="CLU_016047_0_0_11"/>
<gene>
    <name evidence="9" type="ordered locus">PPA0086</name>
</gene>
<dbReference type="eggNOG" id="COG1175">
    <property type="taxonomic scope" value="Bacteria"/>
</dbReference>
<evidence type="ECO:0000256" key="1">
    <source>
        <dbReference type="ARBA" id="ARBA00004651"/>
    </source>
</evidence>
<comment type="subcellular location">
    <subcellularLocation>
        <location evidence="1 7">Cell membrane</location>
        <topology evidence="1 7">Multi-pass membrane protein</topology>
    </subcellularLocation>
</comment>
<evidence type="ECO:0000313" key="10">
    <source>
        <dbReference type="Proteomes" id="UP000000603"/>
    </source>
</evidence>
<organism evidence="9 10">
    <name type="scientific">Cutibacterium acnes (strain DSM 16379 / KPA171202)</name>
    <name type="common">Propionibacterium acnes</name>
    <dbReference type="NCBI Taxonomy" id="267747"/>
    <lineage>
        <taxon>Bacteria</taxon>
        <taxon>Bacillati</taxon>
        <taxon>Actinomycetota</taxon>
        <taxon>Actinomycetes</taxon>
        <taxon>Propionibacteriales</taxon>
        <taxon>Propionibacteriaceae</taxon>
        <taxon>Cutibacterium</taxon>
    </lineage>
</organism>
<keyword evidence="4 7" id="KW-0812">Transmembrane</keyword>
<evidence type="ECO:0000256" key="5">
    <source>
        <dbReference type="ARBA" id="ARBA00022989"/>
    </source>
</evidence>